<protein>
    <submittedName>
        <fullName evidence="2">Uncharacterized protein</fullName>
    </submittedName>
</protein>
<feature type="region of interest" description="Disordered" evidence="1">
    <location>
        <begin position="431"/>
        <end position="463"/>
    </location>
</feature>
<dbReference type="Pfam" id="PF14441">
    <property type="entry name" value="OTT_1508_deam"/>
    <property type="match status" value="1"/>
</dbReference>
<keyword evidence="3" id="KW-1185">Reference proteome</keyword>
<dbReference type="Proteomes" id="UP000248817">
    <property type="component" value="Unassembled WGS sequence"/>
</dbReference>
<evidence type="ECO:0000256" key="1">
    <source>
        <dbReference type="SAM" id="MobiDB-lite"/>
    </source>
</evidence>
<sequence length="554" mass="62066">MSRVSEAAIVCAENIAITSLFHSIPHPPLSNSQVQNPAVCIEEDSKNDTLNVVLAINKVTALDGNDVLHQVQRGCDAIFALLAKVSVSDCSSIKEQIFELIISMCSSRILSRLRLCPSTKDKMKRSFKDTLYELGQALTQLKKRLPHDSSLLESLETMSDRTKETRKALDAWSRHQVTPRLVEVVESIYRIQKIGQLQALLDRIPNIHMSPSARESMANIVGKVSRCREAARLLYRTAKGVPLARKMRTVPVYLPAEAFARPYTETYTPDLLKKIAEMSYRGTQQKLLKEICSVLKMNEKQAKNQFCRQVENNLKKAKIHAEVQIIAYCELRSGWRLPRVICSSKDACFLCNLFIKTYGKMYTPRSRGRLYPAWCLPCLPQLEGLEQRFCQALQNKFEASCSALLTTRRRVLHPPPVESTLFTLPSCGATSTGNPSLKGKECDQENLTTGSELEQRSSSKDEINQGHKLRETVGPNGTCGPLFAGPFKITIEAGSSSHTVEIEWLSNMDTITAHETALLINVEEIHGEIALDDNPLYMTARGKVLRLSWRNDGC</sequence>
<dbReference type="AlphaFoldDB" id="A0A2V5IQ62"/>
<organism evidence="2 3">
    <name type="scientific">Aspergillus indologenus CBS 114.80</name>
    <dbReference type="NCBI Taxonomy" id="1450541"/>
    <lineage>
        <taxon>Eukaryota</taxon>
        <taxon>Fungi</taxon>
        <taxon>Dikarya</taxon>
        <taxon>Ascomycota</taxon>
        <taxon>Pezizomycotina</taxon>
        <taxon>Eurotiomycetes</taxon>
        <taxon>Eurotiomycetidae</taxon>
        <taxon>Eurotiales</taxon>
        <taxon>Aspergillaceae</taxon>
        <taxon>Aspergillus</taxon>
        <taxon>Aspergillus subgen. Circumdati</taxon>
    </lineage>
</organism>
<dbReference type="EMBL" id="KZ825465">
    <property type="protein sequence ID" value="PYI36394.1"/>
    <property type="molecule type" value="Genomic_DNA"/>
</dbReference>
<feature type="compositionally biased region" description="Basic and acidic residues" evidence="1">
    <location>
        <begin position="453"/>
        <end position="463"/>
    </location>
</feature>
<dbReference type="InterPro" id="IPR027796">
    <property type="entry name" value="OTT_1508_deam-like"/>
</dbReference>
<proteinExistence type="predicted"/>
<evidence type="ECO:0000313" key="3">
    <source>
        <dbReference type="Proteomes" id="UP000248817"/>
    </source>
</evidence>
<accession>A0A2V5IQ62</accession>
<evidence type="ECO:0000313" key="2">
    <source>
        <dbReference type="EMBL" id="PYI36394.1"/>
    </source>
</evidence>
<gene>
    <name evidence="2" type="ORF">BP00DRAFT_483567</name>
</gene>
<name>A0A2V5IQ62_9EURO</name>
<reference evidence="2 3" key="1">
    <citation type="submission" date="2018-02" db="EMBL/GenBank/DDBJ databases">
        <title>The genomes of Aspergillus section Nigri reveals drivers in fungal speciation.</title>
        <authorList>
            <consortium name="DOE Joint Genome Institute"/>
            <person name="Vesth T.C."/>
            <person name="Nybo J."/>
            <person name="Theobald S."/>
            <person name="Brandl J."/>
            <person name="Frisvad J.C."/>
            <person name="Nielsen K.F."/>
            <person name="Lyhne E.K."/>
            <person name="Kogle M.E."/>
            <person name="Kuo A."/>
            <person name="Riley R."/>
            <person name="Clum A."/>
            <person name="Nolan M."/>
            <person name="Lipzen A."/>
            <person name="Salamov A."/>
            <person name="Henrissat B."/>
            <person name="Wiebenga A."/>
            <person name="De vries R.P."/>
            <person name="Grigoriev I.V."/>
            <person name="Mortensen U.H."/>
            <person name="Andersen M.R."/>
            <person name="Baker S.E."/>
        </authorList>
    </citation>
    <scope>NUCLEOTIDE SEQUENCE [LARGE SCALE GENOMIC DNA]</scope>
    <source>
        <strain evidence="2 3">CBS 114.80</strain>
    </source>
</reference>